<dbReference type="PANTHER" id="PTHR33048">
    <property type="entry name" value="PTH11-LIKE INTEGRAL MEMBRANE PROTEIN (AFU_ORTHOLOGUE AFUA_5G11245)"/>
    <property type="match status" value="1"/>
</dbReference>
<feature type="transmembrane region" description="Helical" evidence="7">
    <location>
        <begin position="12"/>
        <end position="31"/>
    </location>
</feature>
<evidence type="ECO:0000313" key="9">
    <source>
        <dbReference type="EMBL" id="KAG9191255.1"/>
    </source>
</evidence>
<accession>A0AAD4IAU4</accession>
<dbReference type="InterPro" id="IPR052337">
    <property type="entry name" value="SAT4-like"/>
</dbReference>
<dbReference type="AlphaFoldDB" id="A0AAD4IAU4"/>
<evidence type="ECO:0000256" key="6">
    <source>
        <dbReference type="SAM" id="MobiDB-lite"/>
    </source>
</evidence>
<dbReference type="EMBL" id="JAANER010000004">
    <property type="protein sequence ID" value="KAG9191255.1"/>
    <property type="molecule type" value="Genomic_DNA"/>
</dbReference>
<feature type="transmembrane region" description="Helical" evidence="7">
    <location>
        <begin position="43"/>
        <end position="66"/>
    </location>
</feature>
<dbReference type="Proteomes" id="UP001199106">
    <property type="component" value="Unassembled WGS sequence"/>
</dbReference>
<feature type="transmembrane region" description="Helical" evidence="7">
    <location>
        <begin position="234"/>
        <end position="257"/>
    </location>
</feature>
<feature type="region of interest" description="Disordered" evidence="6">
    <location>
        <begin position="362"/>
        <end position="384"/>
    </location>
</feature>
<evidence type="ECO:0000256" key="4">
    <source>
        <dbReference type="ARBA" id="ARBA00023136"/>
    </source>
</evidence>
<evidence type="ECO:0000256" key="2">
    <source>
        <dbReference type="ARBA" id="ARBA00022692"/>
    </source>
</evidence>
<keyword evidence="2 7" id="KW-0812">Transmembrane</keyword>
<evidence type="ECO:0000313" key="10">
    <source>
        <dbReference type="Proteomes" id="UP001199106"/>
    </source>
</evidence>
<dbReference type="GO" id="GO:0016020">
    <property type="term" value="C:membrane"/>
    <property type="evidence" value="ECO:0007669"/>
    <property type="project" value="UniProtKB-SubCell"/>
</dbReference>
<proteinExistence type="inferred from homology"/>
<evidence type="ECO:0000256" key="1">
    <source>
        <dbReference type="ARBA" id="ARBA00004141"/>
    </source>
</evidence>
<comment type="subcellular location">
    <subcellularLocation>
        <location evidence="1">Membrane</location>
        <topology evidence="1">Multi-pass membrane protein</topology>
    </subcellularLocation>
</comment>
<keyword evidence="10" id="KW-1185">Reference proteome</keyword>
<gene>
    <name evidence="9" type="ORF">G6011_09343</name>
</gene>
<evidence type="ECO:0000256" key="5">
    <source>
        <dbReference type="ARBA" id="ARBA00038359"/>
    </source>
</evidence>
<dbReference type="PANTHER" id="PTHR33048:SF47">
    <property type="entry name" value="INTEGRAL MEMBRANE PROTEIN-RELATED"/>
    <property type="match status" value="1"/>
</dbReference>
<comment type="similarity">
    <text evidence="5">Belongs to the SAT4 family.</text>
</comment>
<keyword evidence="4 7" id="KW-0472">Membrane</keyword>
<evidence type="ECO:0000259" key="8">
    <source>
        <dbReference type="Pfam" id="PF20684"/>
    </source>
</evidence>
<evidence type="ECO:0000256" key="3">
    <source>
        <dbReference type="ARBA" id="ARBA00022989"/>
    </source>
</evidence>
<feature type="transmembrane region" description="Helical" evidence="7">
    <location>
        <begin position="203"/>
        <end position="222"/>
    </location>
</feature>
<keyword evidence="3 7" id="KW-1133">Transmembrane helix</keyword>
<organism evidence="9 10">
    <name type="scientific">Alternaria panax</name>
    <dbReference type="NCBI Taxonomy" id="48097"/>
    <lineage>
        <taxon>Eukaryota</taxon>
        <taxon>Fungi</taxon>
        <taxon>Dikarya</taxon>
        <taxon>Ascomycota</taxon>
        <taxon>Pezizomycotina</taxon>
        <taxon>Dothideomycetes</taxon>
        <taxon>Pleosporomycetidae</taxon>
        <taxon>Pleosporales</taxon>
        <taxon>Pleosporineae</taxon>
        <taxon>Pleosporaceae</taxon>
        <taxon>Alternaria</taxon>
        <taxon>Alternaria sect. Panax</taxon>
    </lineage>
</organism>
<reference evidence="9" key="1">
    <citation type="submission" date="2021-07" db="EMBL/GenBank/DDBJ databases">
        <title>Genome Resource of American Ginseng Black Spot Pathogen Alternaria panax.</title>
        <authorList>
            <person name="Qiu C."/>
            <person name="Wang W."/>
            <person name="Liu Z."/>
        </authorList>
    </citation>
    <scope>NUCLEOTIDE SEQUENCE</scope>
    <source>
        <strain evidence="9">BNCC115425</strain>
    </source>
</reference>
<feature type="domain" description="Rhodopsin" evidence="8">
    <location>
        <begin position="27"/>
        <end position="265"/>
    </location>
</feature>
<protein>
    <recommendedName>
        <fullName evidence="8">Rhodopsin domain-containing protein</fullName>
    </recommendedName>
</protein>
<feature type="compositionally biased region" description="Basic and acidic residues" evidence="6">
    <location>
        <begin position="362"/>
        <end position="376"/>
    </location>
</feature>
<name>A0AAD4IAU4_9PLEO</name>
<dbReference type="InterPro" id="IPR049326">
    <property type="entry name" value="Rhodopsin_dom_fungi"/>
</dbReference>
<sequence length="384" mass="42483">MGLTTLQPLAYAVAYVTFFLGTSSTLLRFYCRHFVLRTRGWDENFAILILFFSIGQQVVLHMFLYWGCGLHMETLSDVQQLEIVKWLFIEEVVYYSVHWVIKSAFLLFYLRLSPSKTFRTAVYVGGALNLAILIINVMLACFQCIPFDEILHPGTHPDAICISKLVLLKGPSVLNILEDFYILILPISTVWKLQMSIRRKVAVLGVMAFGSSSVIIACFRLIPLMELNSSVDTSWVLGKMVIIAALEIQFAIIAVNLPSLKALWTRVAGGPSYGSADGEQSSSKQKGSKLSSLGQIVTIGSGKGLSGSRWGKKAHRGSITRLEQGVTATESEEELCRQGNTPLRTLNLAQEGELGAIKVTRDYDVKSTREAGDESTSKLFPEAL</sequence>
<dbReference type="Pfam" id="PF20684">
    <property type="entry name" value="Fung_rhodopsin"/>
    <property type="match status" value="1"/>
</dbReference>
<comment type="caution">
    <text evidence="9">The sequence shown here is derived from an EMBL/GenBank/DDBJ whole genome shotgun (WGS) entry which is preliminary data.</text>
</comment>
<evidence type="ECO:0000256" key="7">
    <source>
        <dbReference type="SAM" id="Phobius"/>
    </source>
</evidence>
<feature type="transmembrane region" description="Helical" evidence="7">
    <location>
        <begin position="122"/>
        <end position="145"/>
    </location>
</feature>